<evidence type="ECO:0000256" key="10">
    <source>
        <dbReference type="SAM" id="MobiDB-lite"/>
    </source>
</evidence>
<dbReference type="SMART" id="SM01323">
    <property type="entry name" value="YajC"/>
    <property type="match status" value="1"/>
</dbReference>
<evidence type="ECO:0000256" key="5">
    <source>
        <dbReference type="ARBA" id="ARBA00022692"/>
    </source>
</evidence>
<dbReference type="AlphaFoldDB" id="A0A2S0KFV5"/>
<dbReference type="PANTHER" id="PTHR33909:SF1">
    <property type="entry name" value="SEC TRANSLOCON ACCESSORY COMPLEX SUBUNIT YAJC"/>
    <property type="match status" value="1"/>
</dbReference>
<keyword evidence="3" id="KW-0813">Transport</keyword>
<keyword evidence="7" id="KW-1133">Transmembrane helix</keyword>
<dbReference type="GO" id="GO:0015031">
    <property type="term" value="P:protein transport"/>
    <property type="evidence" value="ECO:0007669"/>
    <property type="project" value="UniProtKB-KW"/>
</dbReference>
<keyword evidence="6" id="KW-0653">Protein transport</keyword>
<evidence type="ECO:0000313" key="12">
    <source>
        <dbReference type="Proteomes" id="UP000239814"/>
    </source>
</evidence>
<dbReference type="NCBIfam" id="TIGR00739">
    <property type="entry name" value="yajC"/>
    <property type="match status" value="1"/>
</dbReference>
<dbReference type="Pfam" id="PF02699">
    <property type="entry name" value="YajC"/>
    <property type="match status" value="1"/>
</dbReference>
<proteinExistence type="inferred from homology"/>
<evidence type="ECO:0000256" key="9">
    <source>
        <dbReference type="ARBA" id="ARBA00023136"/>
    </source>
</evidence>
<evidence type="ECO:0000313" key="11">
    <source>
        <dbReference type="EMBL" id="AVM00578.1"/>
    </source>
</evidence>
<name>A0A2S0KFV5_9ACTN</name>
<dbReference type="GO" id="GO:0005886">
    <property type="term" value="C:plasma membrane"/>
    <property type="evidence" value="ECO:0007669"/>
    <property type="project" value="UniProtKB-SubCell"/>
</dbReference>
<evidence type="ECO:0000256" key="7">
    <source>
        <dbReference type="ARBA" id="ARBA00022989"/>
    </source>
</evidence>
<gene>
    <name evidence="11" type="primary">yajC</name>
    <name evidence="11" type="ORF">C6V83_10160</name>
</gene>
<dbReference type="RefSeq" id="WP_105942294.1">
    <property type="nucleotide sequence ID" value="NZ_CP027433.1"/>
</dbReference>
<comment type="similarity">
    <text evidence="2">Belongs to the YajC family.</text>
</comment>
<protein>
    <submittedName>
        <fullName evidence="11">Preprotein translocase subunit YajC</fullName>
    </submittedName>
</protein>
<sequence>MDGLFLPLMLALLVGFMFLSFRNNKKRQQAQQQLQAQAVPGARVQLTSGLFGTIVGDEGETVEVEIAPGVVTTWNRLAIRDVITEGADAPAVETEDEDAFRVPDYTEEDAARDAAAEKAAPENAAGEKVADDAPEIAPADTDTKDK</sequence>
<dbReference type="EMBL" id="CP027433">
    <property type="protein sequence ID" value="AVM00578.1"/>
    <property type="molecule type" value="Genomic_DNA"/>
</dbReference>
<evidence type="ECO:0000256" key="8">
    <source>
        <dbReference type="ARBA" id="ARBA00023010"/>
    </source>
</evidence>
<feature type="compositionally biased region" description="Basic and acidic residues" evidence="10">
    <location>
        <begin position="109"/>
        <end position="120"/>
    </location>
</feature>
<reference evidence="11 12" key="1">
    <citation type="submission" date="2018-03" db="EMBL/GenBank/DDBJ databases">
        <title>Characteristics and genome of n-alkane degrading marine bacteria Gordonia iterans isolated from crude oil contaminated in Tae-an, South Korea.</title>
        <authorList>
            <person name="Lee S.-S."/>
            <person name="Kim H."/>
        </authorList>
    </citation>
    <scope>NUCLEOTIDE SEQUENCE [LARGE SCALE GENOMIC DNA]</scope>
    <source>
        <strain evidence="11 12">Co17</strain>
    </source>
</reference>
<keyword evidence="4" id="KW-1003">Cell membrane</keyword>
<dbReference type="InterPro" id="IPR003849">
    <property type="entry name" value="Preprotein_translocase_YajC"/>
</dbReference>
<keyword evidence="9" id="KW-0472">Membrane</keyword>
<evidence type="ECO:0000256" key="2">
    <source>
        <dbReference type="ARBA" id="ARBA00006742"/>
    </source>
</evidence>
<evidence type="ECO:0000256" key="1">
    <source>
        <dbReference type="ARBA" id="ARBA00004162"/>
    </source>
</evidence>
<feature type="region of interest" description="Disordered" evidence="10">
    <location>
        <begin position="87"/>
        <end position="146"/>
    </location>
</feature>
<comment type="subcellular location">
    <subcellularLocation>
        <location evidence="1">Cell membrane</location>
        <topology evidence="1">Single-pass membrane protein</topology>
    </subcellularLocation>
</comment>
<keyword evidence="5" id="KW-0812">Transmembrane</keyword>
<dbReference type="Proteomes" id="UP000239814">
    <property type="component" value="Chromosome"/>
</dbReference>
<keyword evidence="8" id="KW-0811">Translocation</keyword>
<dbReference type="KEGG" id="git:C6V83_10160"/>
<evidence type="ECO:0000256" key="4">
    <source>
        <dbReference type="ARBA" id="ARBA00022475"/>
    </source>
</evidence>
<accession>A0A2S0KFV5</accession>
<keyword evidence="12" id="KW-1185">Reference proteome</keyword>
<evidence type="ECO:0000256" key="3">
    <source>
        <dbReference type="ARBA" id="ARBA00022448"/>
    </source>
</evidence>
<organism evidence="11 12">
    <name type="scientific">Gordonia iterans</name>
    <dbReference type="NCBI Taxonomy" id="1004901"/>
    <lineage>
        <taxon>Bacteria</taxon>
        <taxon>Bacillati</taxon>
        <taxon>Actinomycetota</taxon>
        <taxon>Actinomycetes</taxon>
        <taxon>Mycobacteriales</taxon>
        <taxon>Gordoniaceae</taxon>
        <taxon>Gordonia</taxon>
    </lineage>
</organism>
<dbReference type="OrthoDB" id="2200301at2"/>
<evidence type="ECO:0000256" key="6">
    <source>
        <dbReference type="ARBA" id="ARBA00022927"/>
    </source>
</evidence>
<dbReference type="PANTHER" id="PTHR33909">
    <property type="entry name" value="SEC TRANSLOCON ACCESSORY COMPLEX SUBUNIT YAJC"/>
    <property type="match status" value="1"/>
</dbReference>